<evidence type="ECO:0000256" key="1">
    <source>
        <dbReference type="ARBA" id="ARBA00004613"/>
    </source>
</evidence>
<dbReference type="GeneTree" id="ENSGT00950000182818"/>
<dbReference type="FunFam" id="1.20.1250.10:FF:000059">
    <property type="entry name" value="Growth hormone d13"/>
    <property type="match status" value="1"/>
</dbReference>
<evidence type="ECO:0000256" key="2">
    <source>
        <dbReference type="ARBA" id="ARBA00008474"/>
    </source>
</evidence>
<dbReference type="GO" id="GO:0046427">
    <property type="term" value="P:positive regulation of receptor signaling pathway via JAK-STAT"/>
    <property type="evidence" value="ECO:0007669"/>
    <property type="project" value="TreeGrafter"/>
</dbReference>
<protein>
    <submittedName>
        <fullName evidence="6">Prolactin family 6, subfamily a, member 1</fullName>
    </submittedName>
</protein>
<evidence type="ECO:0000313" key="6">
    <source>
        <dbReference type="Ensembl" id="ENSMSIP00000017835.1"/>
    </source>
</evidence>
<accession>A0A8C6H7I4</accession>
<dbReference type="GO" id="GO:0031667">
    <property type="term" value="P:response to nutrient levels"/>
    <property type="evidence" value="ECO:0007669"/>
    <property type="project" value="TreeGrafter"/>
</dbReference>
<dbReference type="Proteomes" id="UP000694415">
    <property type="component" value="Unplaced"/>
</dbReference>
<proteinExistence type="inferred from homology"/>
<evidence type="ECO:0000256" key="4">
    <source>
        <dbReference type="PIRSR" id="PIRSR601400-1"/>
    </source>
</evidence>
<evidence type="ECO:0000313" key="7">
    <source>
        <dbReference type="Proteomes" id="UP000694415"/>
    </source>
</evidence>
<comment type="similarity">
    <text evidence="2 5">Belongs to the somatotropin/prolactin family.</text>
</comment>
<dbReference type="PANTHER" id="PTHR11417:SF10">
    <property type="entry name" value="PROLACTIN-6A1"/>
    <property type="match status" value="1"/>
</dbReference>
<dbReference type="InterPro" id="IPR009079">
    <property type="entry name" value="4_helix_cytokine-like_core"/>
</dbReference>
<keyword evidence="4" id="KW-0862">Zinc</keyword>
<reference evidence="6" key="1">
    <citation type="submission" date="2025-08" db="UniProtKB">
        <authorList>
            <consortium name="Ensembl"/>
        </authorList>
    </citation>
    <scope>IDENTIFICATION</scope>
</reference>
<dbReference type="Ensembl" id="ENSMSIT00000022549.1">
    <property type="protein sequence ID" value="ENSMSIP00000017835.1"/>
    <property type="gene ID" value="ENSMSIG00000015189.1"/>
</dbReference>
<feature type="binding site" evidence="4">
    <location>
        <position position="61"/>
    </location>
    <ligand>
        <name>Zn(2+)</name>
        <dbReference type="ChEBI" id="CHEBI:29105"/>
    </ligand>
</feature>
<dbReference type="SUPFAM" id="SSF47266">
    <property type="entry name" value="4-helical cytokines"/>
    <property type="match status" value="1"/>
</dbReference>
<dbReference type="GO" id="GO:0005615">
    <property type="term" value="C:extracellular space"/>
    <property type="evidence" value="ECO:0007669"/>
    <property type="project" value="TreeGrafter"/>
</dbReference>
<dbReference type="GO" id="GO:0007565">
    <property type="term" value="P:female pregnancy"/>
    <property type="evidence" value="ECO:0007669"/>
    <property type="project" value="TreeGrafter"/>
</dbReference>
<name>A0A8C6H7I4_MUSSI</name>
<dbReference type="InterPro" id="IPR001400">
    <property type="entry name" value="Somatotropin/Prolactin"/>
</dbReference>
<dbReference type="GO" id="GO:0046872">
    <property type="term" value="F:metal ion binding"/>
    <property type="evidence" value="ECO:0007669"/>
    <property type="project" value="UniProtKB-KW"/>
</dbReference>
<dbReference type="GO" id="GO:0030879">
    <property type="term" value="P:mammary gland development"/>
    <property type="evidence" value="ECO:0007669"/>
    <property type="project" value="TreeGrafter"/>
</dbReference>
<keyword evidence="7" id="KW-1185">Reference proteome</keyword>
<evidence type="ECO:0000256" key="3">
    <source>
        <dbReference type="ARBA" id="ARBA00022525"/>
    </source>
</evidence>
<dbReference type="AlphaFoldDB" id="A0A8C6H7I4"/>
<keyword evidence="4" id="KW-0479">Metal-binding</keyword>
<dbReference type="GO" id="GO:1903489">
    <property type="term" value="P:positive regulation of lactation"/>
    <property type="evidence" value="ECO:0007669"/>
    <property type="project" value="TreeGrafter"/>
</dbReference>
<keyword evidence="3" id="KW-0964">Secreted</keyword>
<dbReference type="Gene3D" id="1.20.1250.10">
    <property type="match status" value="1"/>
</dbReference>
<dbReference type="CDD" id="cd10288">
    <property type="entry name" value="prolactin_like"/>
    <property type="match status" value="1"/>
</dbReference>
<feature type="binding site" evidence="4">
    <location>
        <position position="219"/>
    </location>
    <ligand>
        <name>Zn(2+)</name>
        <dbReference type="ChEBI" id="CHEBI:29105"/>
    </ligand>
</feature>
<dbReference type="GO" id="GO:0005179">
    <property type="term" value="F:hormone activity"/>
    <property type="evidence" value="ECO:0007669"/>
    <property type="project" value="UniProtKB-KW"/>
</dbReference>
<dbReference type="GO" id="GO:0008284">
    <property type="term" value="P:positive regulation of cell population proliferation"/>
    <property type="evidence" value="ECO:0007669"/>
    <property type="project" value="TreeGrafter"/>
</dbReference>
<dbReference type="PRINTS" id="PR00836">
    <property type="entry name" value="SOMATOTROPIN"/>
</dbReference>
<dbReference type="GO" id="GO:0005148">
    <property type="term" value="F:prolactin receptor binding"/>
    <property type="evidence" value="ECO:0007669"/>
    <property type="project" value="TreeGrafter"/>
</dbReference>
<reference evidence="6" key="2">
    <citation type="submission" date="2025-09" db="UniProtKB">
        <authorList>
            <consortium name="Ensembl"/>
        </authorList>
    </citation>
    <scope>IDENTIFICATION</scope>
</reference>
<dbReference type="PANTHER" id="PTHR11417">
    <property type="entry name" value="SOMATOTROPIN,PROLACTIN"/>
    <property type="match status" value="1"/>
</dbReference>
<comment type="subcellular location">
    <subcellularLocation>
        <location evidence="1 5">Secreted</location>
    </subcellularLocation>
</comment>
<keyword evidence="5" id="KW-0372">Hormone</keyword>
<dbReference type="Pfam" id="PF00103">
    <property type="entry name" value="Hormone_1"/>
    <property type="match status" value="1"/>
</dbReference>
<organism evidence="6 7">
    <name type="scientific">Mus spicilegus</name>
    <name type="common">Mound-building mouse</name>
    <dbReference type="NCBI Taxonomy" id="10103"/>
    <lineage>
        <taxon>Eukaryota</taxon>
        <taxon>Metazoa</taxon>
        <taxon>Chordata</taxon>
        <taxon>Craniata</taxon>
        <taxon>Vertebrata</taxon>
        <taxon>Euteleostomi</taxon>
        <taxon>Mammalia</taxon>
        <taxon>Eutheria</taxon>
        <taxon>Euarchontoglires</taxon>
        <taxon>Glires</taxon>
        <taxon>Rodentia</taxon>
        <taxon>Myomorpha</taxon>
        <taxon>Muroidea</taxon>
        <taxon>Muridae</taxon>
        <taxon>Murinae</taxon>
        <taxon>Mus</taxon>
        <taxon>Mus</taxon>
    </lineage>
</organism>
<evidence type="ECO:0000256" key="5">
    <source>
        <dbReference type="RuleBase" id="RU003618"/>
    </source>
</evidence>
<sequence>MSGEELPEKAKKKEAGTLLMLLASNFLLWKNVAPVPMHASLDEYGEMSIYDLLDHVTILSHNVSELTAEMHRIFMEDVRYKPGRWFSDRYLTACHTSTLTISVSKEGARQMPGVFLVKEMISMLTAWRYPLYHVITELSYMEQAPDEIISRARNIEEKIIVLIEALRGILSKIQPGPPENERYPVWNELASLQSPDEDLRHLTLFNLFQCLVKDSRKIDSSIRLLKCKLLYNRDC</sequence>